<keyword evidence="3 4" id="KW-0408">Iron</keyword>
<evidence type="ECO:0000256" key="1">
    <source>
        <dbReference type="ARBA" id="ARBA00022617"/>
    </source>
</evidence>
<dbReference type="Gene3D" id="1.10.760.10">
    <property type="entry name" value="Cytochrome c-like domain"/>
    <property type="match status" value="1"/>
</dbReference>
<evidence type="ECO:0000256" key="3">
    <source>
        <dbReference type="ARBA" id="ARBA00023004"/>
    </source>
</evidence>
<dbReference type="Pfam" id="PF00034">
    <property type="entry name" value="Cytochrom_C"/>
    <property type="match status" value="1"/>
</dbReference>
<dbReference type="Proteomes" id="UP001611383">
    <property type="component" value="Chromosome"/>
</dbReference>
<keyword evidence="1 4" id="KW-0349">Heme</keyword>
<dbReference type="InterPro" id="IPR009056">
    <property type="entry name" value="Cyt_c-like_dom"/>
</dbReference>
<feature type="region of interest" description="Disordered" evidence="5">
    <location>
        <begin position="1"/>
        <end position="39"/>
    </location>
</feature>
<dbReference type="InterPro" id="IPR036909">
    <property type="entry name" value="Cyt_c-like_dom_sf"/>
</dbReference>
<dbReference type="PROSITE" id="PS51007">
    <property type="entry name" value="CYTC"/>
    <property type="match status" value="1"/>
</dbReference>
<evidence type="ECO:0000256" key="5">
    <source>
        <dbReference type="SAM" id="MobiDB-lite"/>
    </source>
</evidence>
<reference evidence="7 8" key="1">
    <citation type="submission" date="2019-08" db="EMBL/GenBank/DDBJ databases">
        <title>Archangium and Cystobacter genomes.</title>
        <authorList>
            <person name="Chen I.-C.K."/>
            <person name="Wielgoss S."/>
        </authorList>
    </citation>
    <scope>NUCLEOTIDE SEQUENCE [LARGE SCALE GENOMIC DNA]</scope>
    <source>
        <strain evidence="7 8">Cbm 6</strain>
    </source>
</reference>
<gene>
    <name evidence="7" type="ORF">F0U60_12960</name>
</gene>
<keyword evidence="2 4" id="KW-0479">Metal-binding</keyword>
<evidence type="ECO:0000256" key="4">
    <source>
        <dbReference type="PROSITE-ProRule" id="PRU00433"/>
    </source>
</evidence>
<name>A0ABY9WUQ7_9BACT</name>
<feature type="domain" description="Cytochrome c" evidence="6">
    <location>
        <begin position="123"/>
        <end position="210"/>
    </location>
</feature>
<protein>
    <submittedName>
        <fullName evidence="7">Cytochrome c</fullName>
    </submittedName>
</protein>
<evidence type="ECO:0000259" key="6">
    <source>
        <dbReference type="PROSITE" id="PS51007"/>
    </source>
</evidence>
<feature type="compositionally biased region" description="Basic residues" evidence="5">
    <location>
        <begin position="8"/>
        <end position="20"/>
    </location>
</feature>
<dbReference type="SUPFAM" id="SSF46626">
    <property type="entry name" value="Cytochrome c"/>
    <property type="match status" value="1"/>
</dbReference>
<evidence type="ECO:0000313" key="7">
    <source>
        <dbReference type="EMBL" id="WNG44901.1"/>
    </source>
</evidence>
<dbReference type="EMBL" id="CP043494">
    <property type="protein sequence ID" value="WNG44901.1"/>
    <property type="molecule type" value="Genomic_DNA"/>
</dbReference>
<organism evidence="7 8">
    <name type="scientific">Archangium minus</name>
    <dbReference type="NCBI Taxonomy" id="83450"/>
    <lineage>
        <taxon>Bacteria</taxon>
        <taxon>Pseudomonadati</taxon>
        <taxon>Myxococcota</taxon>
        <taxon>Myxococcia</taxon>
        <taxon>Myxococcales</taxon>
        <taxon>Cystobacterineae</taxon>
        <taxon>Archangiaceae</taxon>
        <taxon>Archangium</taxon>
    </lineage>
</organism>
<evidence type="ECO:0000256" key="2">
    <source>
        <dbReference type="ARBA" id="ARBA00022723"/>
    </source>
</evidence>
<keyword evidence="8" id="KW-1185">Reference proteome</keyword>
<evidence type="ECO:0000313" key="8">
    <source>
        <dbReference type="Proteomes" id="UP001611383"/>
    </source>
</evidence>
<sequence length="228" mass="25238">MKASSTRIGKKSRAWRTKRSPMREKATTSTRVSRDMRRRTIPARMRRMRPTSRARREPALLPSVPRVGLHRGGADATTGYNGHEGLGGFHSEEHMRMKWMGLVLSVGVTGSAVAAEAPKATPAMIEKGKTAYTTYCQSCHGEKGEGNGPAGMYLMPKPRNFLTEPFKKGNKPEDIFQTLNTGIPGSTMMPFLNMPEEDRWAVSHYVIELQKQGKPADAKGKKKAAPKK</sequence>
<accession>A0ABY9WUQ7</accession>
<proteinExistence type="predicted"/>